<evidence type="ECO:0000256" key="4">
    <source>
        <dbReference type="PROSITE-ProRule" id="PRU10141"/>
    </source>
</evidence>
<keyword evidence="8" id="KW-1185">Reference proteome</keyword>
<keyword evidence="3 4" id="KW-0067">ATP-binding</keyword>
<dbReference type="InterPro" id="IPR000719">
    <property type="entry name" value="Prot_kinase_dom"/>
</dbReference>
<keyword evidence="1" id="KW-0723">Serine/threonine-protein kinase</keyword>
<protein>
    <recommendedName>
        <fullName evidence="6">Protein kinase domain-containing protein</fullName>
    </recommendedName>
</protein>
<feature type="domain" description="Protein kinase" evidence="6">
    <location>
        <begin position="13"/>
        <end position="266"/>
    </location>
</feature>
<dbReference type="Pfam" id="PF00069">
    <property type="entry name" value="Pkinase"/>
    <property type="match status" value="2"/>
</dbReference>
<dbReference type="InterPro" id="IPR001245">
    <property type="entry name" value="Ser-Thr/Tyr_kinase_cat_dom"/>
</dbReference>
<dbReference type="Gene3D" id="1.10.510.10">
    <property type="entry name" value="Transferase(Phosphotransferase) domain 1"/>
    <property type="match status" value="3"/>
</dbReference>
<dbReference type="PRINTS" id="PR00109">
    <property type="entry name" value="TYRKINASE"/>
</dbReference>
<dbReference type="InterPro" id="IPR051681">
    <property type="entry name" value="Ser/Thr_Kinases-Pseudokinases"/>
</dbReference>
<dbReference type="InterPro" id="IPR008271">
    <property type="entry name" value="Ser/Thr_kinase_AS"/>
</dbReference>
<sequence length="957" mass="111474">MSGMIHFLDINKYILSDPIGRGSFSNVYKVVDRIKGQIYAVKIYREKFDDFPDDALSPFNELSIITKLHHPSIISYIGFCMYGFQPDEYPSIFMEYAHKGSLIDFICSHKLLNDTQRLIIIYGIASAMKYLHSKNIVHADLKPANVLLDENFYPKFFCIKQRVWNSSIHCPEIINGDDINIKIDVFSFAITVTEIMNGKNAYSESSNRYMNPFRIYQGVLKGVRPEINDKVPERYQQLIEECWKQDPNARPSFELIVDQLRNDPGFITESIDKEKVDEYVNFIDTKMLEEEKNQFIEEDEEVEGEQQQQVQEEEEEIVEDDQAPLLLDVKKINLKDFLKLESIGGGFSGTVFKIQSIKEKNICAAKIIANEFYEYMKNRKPAILLTREINNLSRINHPLIMKFIGYSPKDFYKKFRPVIVTEFITNGDLESILEKERSGIIMPFLNDTHRLIIIYGIALAMSHLHSLNIIHRDLKPGNVLLDEYLFPKIADFGFSKDLSIASPKASDTMGTPNFIAPEIFEDGIYTKACDVYSFSILVYEIYMKKILFDNLNELQIIVQVPDGRRPELDDSIPICYRKLIKDCWIQDYEKRPTFDLIVKNLRENKEFITEKVDREIFYKFIKYAECQQTKPFQKYSLKKYFEELDEVEIISSGEGFINIEDFEQKEKISLEDVNEVYNVCDKKSGITYSAKTLKENIGYSSQEDEEKIAKEVGVLSKLDHPTIQKFIGYSCINFDHKRRPVIINESIPDLTLKDVLDNERKGIKNPKWNATKKLINIFGIASAMLYLHSKNIPHCDLTPKNIHLDQNLFPHVCEIGYYTKFKNLKSVSSVSFHGIKNLPIYLAPEVLMSGKHTKAGDVYSFALIVYEIVTNEVPFKNIKSFQQLLNEMRIDSKKPPFKKPIHVVYFELINRCWMHNPEKRLTFKEIVNRLKNNKDFLTNDVDENEYRAYIRMIEEKT</sequence>
<dbReference type="PANTHER" id="PTHR44329:SF214">
    <property type="entry name" value="PROTEIN KINASE DOMAIN-CONTAINING PROTEIN"/>
    <property type="match status" value="1"/>
</dbReference>
<dbReference type="PROSITE" id="PS50011">
    <property type="entry name" value="PROTEIN_KINASE_DOM"/>
    <property type="match status" value="3"/>
</dbReference>
<dbReference type="InterPro" id="IPR017441">
    <property type="entry name" value="Protein_kinase_ATP_BS"/>
</dbReference>
<evidence type="ECO:0000313" key="7">
    <source>
        <dbReference type="EMBL" id="KAK8896552.1"/>
    </source>
</evidence>
<gene>
    <name evidence="7" type="ORF">M9Y10_014460</name>
</gene>
<accession>A0ABR2L1H4</accession>
<comment type="caution">
    <text evidence="7">The sequence shown here is derived from an EMBL/GenBank/DDBJ whole genome shotgun (WGS) entry which is preliminary data.</text>
</comment>
<organism evidence="7 8">
    <name type="scientific">Tritrichomonas musculus</name>
    <dbReference type="NCBI Taxonomy" id="1915356"/>
    <lineage>
        <taxon>Eukaryota</taxon>
        <taxon>Metamonada</taxon>
        <taxon>Parabasalia</taxon>
        <taxon>Tritrichomonadida</taxon>
        <taxon>Tritrichomonadidae</taxon>
        <taxon>Tritrichomonas</taxon>
    </lineage>
</organism>
<dbReference type="PROSITE" id="PS00107">
    <property type="entry name" value="PROTEIN_KINASE_ATP"/>
    <property type="match status" value="2"/>
</dbReference>
<dbReference type="PANTHER" id="PTHR44329">
    <property type="entry name" value="SERINE/THREONINE-PROTEIN KINASE TNNI3K-RELATED"/>
    <property type="match status" value="1"/>
</dbReference>
<evidence type="ECO:0000259" key="6">
    <source>
        <dbReference type="PROSITE" id="PS50011"/>
    </source>
</evidence>
<proteinExistence type="predicted"/>
<feature type="coiled-coil region" evidence="5">
    <location>
        <begin position="288"/>
        <end position="316"/>
    </location>
</feature>
<dbReference type="PROSITE" id="PS00108">
    <property type="entry name" value="PROTEIN_KINASE_ST"/>
    <property type="match status" value="2"/>
</dbReference>
<dbReference type="Pfam" id="PF07714">
    <property type="entry name" value="PK_Tyr_Ser-Thr"/>
    <property type="match status" value="1"/>
</dbReference>
<dbReference type="Proteomes" id="UP001470230">
    <property type="component" value="Unassembled WGS sequence"/>
</dbReference>
<dbReference type="SMART" id="SM00220">
    <property type="entry name" value="S_TKc"/>
    <property type="match status" value="3"/>
</dbReference>
<feature type="binding site" evidence="4">
    <location>
        <position position="366"/>
    </location>
    <ligand>
        <name>ATP</name>
        <dbReference type="ChEBI" id="CHEBI:30616"/>
    </ligand>
</feature>
<feature type="domain" description="Protein kinase" evidence="6">
    <location>
        <begin position="337"/>
        <end position="608"/>
    </location>
</feature>
<keyword evidence="2 4" id="KW-0547">Nucleotide-binding</keyword>
<dbReference type="InterPro" id="IPR011009">
    <property type="entry name" value="Kinase-like_dom_sf"/>
</dbReference>
<feature type="domain" description="Protein kinase" evidence="6">
    <location>
        <begin position="662"/>
        <end position="937"/>
    </location>
</feature>
<evidence type="ECO:0000256" key="3">
    <source>
        <dbReference type="ARBA" id="ARBA00022840"/>
    </source>
</evidence>
<evidence type="ECO:0000256" key="5">
    <source>
        <dbReference type="SAM" id="Coils"/>
    </source>
</evidence>
<keyword evidence="1" id="KW-0808">Transferase</keyword>
<evidence type="ECO:0000256" key="1">
    <source>
        <dbReference type="ARBA" id="ARBA00022527"/>
    </source>
</evidence>
<feature type="binding site" evidence="4">
    <location>
        <position position="42"/>
    </location>
    <ligand>
        <name>ATP</name>
        <dbReference type="ChEBI" id="CHEBI:30616"/>
    </ligand>
</feature>
<keyword evidence="1" id="KW-0418">Kinase</keyword>
<dbReference type="EMBL" id="JAPFFF010000002">
    <property type="protein sequence ID" value="KAK8896552.1"/>
    <property type="molecule type" value="Genomic_DNA"/>
</dbReference>
<keyword evidence="5" id="KW-0175">Coiled coil</keyword>
<evidence type="ECO:0000313" key="8">
    <source>
        <dbReference type="Proteomes" id="UP001470230"/>
    </source>
</evidence>
<reference evidence="7 8" key="1">
    <citation type="submission" date="2024-04" db="EMBL/GenBank/DDBJ databases">
        <title>Tritrichomonas musculus Genome.</title>
        <authorList>
            <person name="Alves-Ferreira E."/>
            <person name="Grigg M."/>
            <person name="Lorenzi H."/>
            <person name="Galac M."/>
        </authorList>
    </citation>
    <scope>NUCLEOTIDE SEQUENCE [LARGE SCALE GENOMIC DNA]</scope>
    <source>
        <strain evidence="7 8">EAF2021</strain>
    </source>
</reference>
<name>A0ABR2L1H4_9EUKA</name>
<evidence type="ECO:0000256" key="2">
    <source>
        <dbReference type="ARBA" id="ARBA00022741"/>
    </source>
</evidence>
<dbReference type="SUPFAM" id="SSF56112">
    <property type="entry name" value="Protein kinase-like (PK-like)"/>
    <property type="match status" value="3"/>
</dbReference>